<proteinExistence type="predicted"/>
<name>A0A1H1N970_9MICO</name>
<evidence type="ECO:0000313" key="2">
    <source>
        <dbReference type="Proteomes" id="UP000182126"/>
    </source>
</evidence>
<evidence type="ECO:0000313" key="1">
    <source>
        <dbReference type="EMBL" id="SDR95477.1"/>
    </source>
</evidence>
<dbReference type="Proteomes" id="UP000182126">
    <property type="component" value="Chromosome I"/>
</dbReference>
<protein>
    <submittedName>
        <fullName evidence="1">Uncharacterized protein</fullName>
    </submittedName>
</protein>
<organism evidence="1 2">
    <name type="scientific">Microbacterium paraoxydans</name>
    <dbReference type="NCBI Taxonomy" id="199592"/>
    <lineage>
        <taxon>Bacteria</taxon>
        <taxon>Bacillati</taxon>
        <taxon>Actinomycetota</taxon>
        <taxon>Actinomycetes</taxon>
        <taxon>Micrococcales</taxon>
        <taxon>Microbacteriaceae</taxon>
        <taxon>Microbacterium</taxon>
    </lineage>
</organism>
<dbReference type="EMBL" id="LT629770">
    <property type="protein sequence ID" value="SDR95477.1"/>
    <property type="molecule type" value="Genomic_DNA"/>
</dbReference>
<reference evidence="1 2" key="1">
    <citation type="submission" date="2016-10" db="EMBL/GenBank/DDBJ databases">
        <authorList>
            <person name="de Groot N.N."/>
        </authorList>
    </citation>
    <scope>NUCLEOTIDE SEQUENCE [LARGE SCALE GENOMIC DNA]</scope>
    <source>
        <strain evidence="1 2">DSM 15019</strain>
    </source>
</reference>
<dbReference type="AlphaFoldDB" id="A0A1H1N970"/>
<accession>A0A1H1N970</accession>
<gene>
    <name evidence="1" type="ORF">SAMN04489809_0746</name>
</gene>
<sequence length="33" mass="3933">MPEKPVTSQILHEVNRLLEQPIAYIVIFWLLIK</sequence>